<protein>
    <recommendedName>
        <fullName evidence="1">Phosphodiester glycosidase domain-containing protein</fullName>
    </recommendedName>
</protein>
<feature type="domain" description="Phosphodiester glycosidase" evidence="1">
    <location>
        <begin position="106"/>
        <end position="297"/>
    </location>
</feature>
<evidence type="ECO:0000313" key="2">
    <source>
        <dbReference type="EMBL" id="GGE13986.1"/>
    </source>
</evidence>
<dbReference type="Pfam" id="PF09992">
    <property type="entry name" value="NAGPA"/>
    <property type="match status" value="1"/>
</dbReference>
<comment type="caution">
    <text evidence="2">The sequence shown here is derived from an EMBL/GenBank/DDBJ whole genome shotgun (WGS) entry which is preliminary data.</text>
</comment>
<dbReference type="EMBL" id="BMHQ01000004">
    <property type="protein sequence ID" value="GGE13986.1"/>
    <property type="molecule type" value="Genomic_DNA"/>
</dbReference>
<organism evidence="2 3">
    <name type="scientific">Marinithermofilum abyssi</name>
    <dbReference type="NCBI Taxonomy" id="1571185"/>
    <lineage>
        <taxon>Bacteria</taxon>
        <taxon>Bacillati</taxon>
        <taxon>Bacillota</taxon>
        <taxon>Bacilli</taxon>
        <taxon>Bacillales</taxon>
        <taxon>Thermoactinomycetaceae</taxon>
        <taxon>Marinithermofilum</taxon>
    </lineage>
</organism>
<evidence type="ECO:0000313" key="3">
    <source>
        <dbReference type="Proteomes" id="UP000625210"/>
    </source>
</evidence>
<dbReference type="InterPro" id="IPR018711">
    <property type="entry name" value="NAGPA"/>
</dbReference>
<proteinExistence type="predicted"/>
<dbReference type="PANTHER" id="PTHR40446">
    <property type="entry name" value="N-ACETYLGLUCOSAMINE-1-PHOSPHODIESTER ALPHA-N-ACETYLGLUCOSAMINIDASE"/>
    <property type="match status" value="1"/>
</dbReference>
<reference evidence="2" key="2">
    <citation type="submission" date="2020-09" db="EMBL/GenBank/DDBJ databases">
        <authorList>
            <person name="Sun Q."/>
            <person name="Zhou Y."/>
        </authorList>
    </citation>
    <scope>NUCLEOTIDE SEQUENCE</scope>
    <source>
        <strain evidence="2">CGMCC 1.15179</strain>
    </source>
</reference>
<name>A0A8J2Y934_9BACL</name>
<dbReference type="PANTHER" id="PTHR40446:SF2">
    <property type="entry name" value="N-ACETYLGLUCOSAMINE-1-PHOSPHODIESTER ALPHA-N-ACETYLGLUCOSAMINIDASE"/>
    <property type="match status" value="1"/>
</dbReference>
<reference evidence="2" key="1">
    <citation type="journal article" date="2014" name="Int. J. Syst. Evol. Microbiol.">
        <title>Complete genome sequence of Corynebacterium casei LMG S-19264T (=DSM 44701T), isolated from a smear-ripened cheese.</title>
        <authorList>
            <consortium name="US DOE Joint Genome Institute (JGI-PGF)"/>
            <person name="Walter F."/>
            <person name="Albersmeier A."/>
            <person name="Kalinowski J."/>
            <person name="Ruckert C."/>
        </authorList>
    </citation>
    <scope>NUCLEOTIDE SEQUENCE</scope>
    <source>
        <strain evidence="2">CGMCC 1.15179</strain>
    </source>
</reference>
<sequence length="301" mass="32613">MILCQSNHLPKRFKQLTLSYCMVGLLILLSKPFENLDERQTHISPDGAHREMDGVNRKPGLIRGCGGTGGDQPTELPKHDYTCTDENELIQFTPAFGKTTESGAGVEAVLDEKGQVVAFHESRGNTIPEKGSVLSATGDAANWLRAHAKLGSRMKVDSEVYSNGSRLPLKQQMGIINGGPRLLQQGKIKITAFAEGFHWKEKPEFFYSFGVIRHPRTLAGTTPDGKILLVTVDGRKPGHSVGASFKESAEIMKALGASEAVNLDGGGSTTMTVQKQLVNRPSDDTGERPVGDAILLFSDQK</sequence>
<gene>
    <name evidence="2" type="ORF">GCM10011571_14310</name>
</gene>
<accession>A0A8J2Y934</accession>
<dbReference type="AlphaFoldDB" id="A0A8J2Y934"/>
<keyword evidence="3" id="KW-1185">Reference proteome</keyword>
<dbReference type="Proteomes" id="UP000625210">
    <property type="component" value="Unassembled WGS sequence"/>
</dbReference>
<evidence type="ECO:0000259" key="1">
    <source>
        <dbReference type="Pfam" id="PF09992"/>
    </source>
</evidence>